<dbReference type="HOGENOM" id="CLU_2227936_0_0_1"/>
<evidence type="ECO:0000313" key="1">
    <source>
        <dbReference type="EnsemblPlants" id="PGSC0003DMT400088392"/>
    </source>
</evidence>
<dbReference type="InParanoid" id="M1DFV7"/>
<sequence>MSLNQNCYGKDAARRIRPWCTLLETLTGCAITPTDMDGAGQIRDQLDCMTEDQWQRDTPSASNGEEVSQIVMDTLLEAGIQFIEPFFEGDPLFEHARAKGCRFDIY</sequence>
<evidence type="ECO:0000313" key="2">
    <source>
        <dbReference type="Proteomes" id="UP000011115"/>
    </source>
</evidence>
<dbReference type="AlphaFoldDB" id="M1DFV7"/>
<reference evidence="1" key="2">
    <citation type="submission" date="2015-06" db="UniProtKB">
        <authorList>
            <consortium name="EnsemblPlants"/>
        </authorList>
    </citation>
    <scope>IDENTIFICATION</scope>
    <source>
        <strain evidence="1">DM1-3 516 R44</strain>
    </source>
</reference>
<reference evidence="2" key="1">
    <citation type="journal article" date="2011" name="Nature">
        <title>Genome sequence and analysis of the tuber crop potato.</title>
        <authorList>
            <consortium name="The Potato Genome Sequencing Consortium"/>
        </authorList>
    </citation>
    <scope>NUCLEOTIDE SEQUENCE [LARGE SCALE GENOMIC DNA]</scope>
    <source>
        <strain evidence="2">cv. DM1-3 516 R44</strain>
    </source>
</reference>
<name>M1DFV7_SOLTU</name>
<organism evidence="1 2">
    <name type="scientific">Solanum tuberosum</name>
    <name type="common">Potato</name>
    <dbReference type="NCBI Taxonomy" id="4113"/>
    <lineage>
        <taxon>Eukaryota</taxon>
        <taxon>Viridiplantae</taxon>
        <taxon>Streptophyta</taxon>
        <taxon>Embryophyta</taxon>
        <taxon>Tracheophyta</taxon>
        <taxon>Spermatophyta</taxon>
        <taxon>Magnoliopsida</taxon>
        <taxon>eudicotyledons</taxon>
        <taxon>Gunneridae</taxon>
        <taxon>Pentapetalae</taxon>
        <taxon>asterids</taxon>
        <taxon>lamiids</taxon>
        <taxon>Solanales</taxon>
        <taxon>Solanaceae</taxon>
        <taxon>Solanoideae</taxon>
        <taxon>Solaneae</taxon>
        <taxon>Solanum</taxon>
    </lineage>
</organism>
<dbReference type="Proteomes" id="UP000011115">
    <property type="component" value="Unassembled WGS sequence"/>
</dbReference>
<proteinExistence type="predicted"/>
<dbReference type="Gramene" id="PGSC0003DMT400088392">
    <property type="protein sequence ID" value="PGSC0003DMT400088392"/>
    <property type="gene ID" value="PGSC0003DMG400037963"/>
</dbReference>
<accession>M1DFV7</accession>
<keyword evidence="2" id="KW-1185">Reference proteome</keyword>
<dbReference type="EnsemblPlants" id="PGSC0003DMT400088392">
    <property type="protein sequence ID" value="PGSC0003DMT400088392"/>
    <property type="gene ID" value="PGSC0003DMG400037963"/>
</dbReference>
<protein>
    <submittedName>
        <fullName evidence="1">Uncharacterized protein</fullName>
    </submittedName>
</protein>
<dbReference type="PaxDb" id="4113-PGSC0003DMT400088392"/>